<sequence>MNPKVWIVITLTLLVLTTALHIAGLVAPWWIYLKTSDFVVGVGLFFRVGCEASSRGNCTHPAFPTDLAFRYNEEATYDEPEWKAVVWLETISAAFALVLCIMMIIYLVGFGVWRKMGLLNMTMALVCGITWLVNIAGLIVYIVFYGKVITRSSDVSKDSFPWSVLMVFLAAVLFLIINILIRLRCRNRNYLQHAIPTSADSKMALNPSTKSQVMKRYFTPSPYREDRRQAITNSSTNPAITSTEQSRDIVMAGHQQPSAPRSVEHVYTNGHLRLENGYQQDTLARNVIQTQQIRPGVSTPSAPPTSYSYVHQKSFNTDVVIKPFDDRPRNRQEVVIYQQPQIDYHLEHHQEQQQQQQFQNQRKPRQQQEIQTVTTRSNQEHFQPPPPLPQQFPQQQQKHQIHEIQNITTLTNLDNSRRGALDDTHIDNYDSETIFYKGGGDVTVKSFSFVPGVTTDQGQRESQGYGWERRAYTNGGFATEDIGGREEQVTAFRTTQFLSTPQPREVRSTSIGSFRIGAEHQDLEPFRELGTTHMRRTHEGHGRVLTGTSMTSGKGHQYNSKFMYRPYSEQSY</sequence>
<feature type="transmembrane region" description="Helical" evidence="2">
    <location>
        <begin position="91"/>
        <end position="113"/>
    </location>
</feature>
<keyword evidence="4" id="KW-1185">Reference proteome</keyword>
<dbReference type="EMBL" id="RQTK01000014">
    <property type="protein sequence ID" value="RUS91314.1"/>
    <property type="molecule type" value="Genomic_DNA"/>
</dbReference>
<evidence type="ECO:0000313" key="3">
    <source>
        <dbReference type="EMBL" id="RUS91314.1"/>
    </source>
</evidence>
<evidence type="ECO:0000256" key="1">
    <source>
        <dbReference type="SAM" id="MobiDB-lite"/>
    </source>
</evidence>
<keyword evidence="2" id="KW-1133">Transmembrane helix</keyword>
<dbReference type="OrthoDB" id="6091464at2759"/>
<gene>
    <name evidence="3" type="ORF">EGW08_000928</name>
</gene>
<feature type="transmembrane region" description="Helical" evidence="2">
    <location>
        <begin position="125"/>
        <end position="148"/>
    </location>
</feature>
<proteinExistence type="predicted"/>
<evidence type="ECO:0000256" key="2">
    <source>
        <dbReference type="SAM" id="Phobius"/>
    </source>
</evidence>
<reference evidence="3 4" key="1">
    <citation type="submission" date="2019-01" db="EMBL/GenBank/DDBJ databases">
        <title>A draft genome assembly of the solar-powered sea slug Elysia chlorotica.</title>
        <authorList>
            <person name="Cai H."/>
            <person name="Li Q."/>
            <person name="Fang X."/>
            <person name="Li J."/>
            <person name="Curtis N.E."/>
            <person name="Altenburger A."/>
            <person name="Shibata T."/>
            <person name="Feng M."/>
            <person name="Maeda T."/>
            <person name="Schwartz J.A."/>
            <person name="Shigenobu S."/>
            <person name="Lundholm N."/>
            <person name="Nishiyama T."/>
            <person name="Yang H."/>
            <person name="Hasebe M."/>
            <person name="Li S."/>
            <person name="Pierce S.K."/>
            <person name="Wang J."/>
        </authorList>
    </citation>
    <scope>NUCLEOTIDE SEQUENCE [LARGE SCALE GENOMIC DNA]</scope>
    <source>
        <strain evidence="3">EC2010</strain>
        <tissue evidence="3">Whole organism of an adult</tissue>
    </source>
</reference>
<keyword evidence="2" id="KW-0812">Transmembrane</keyword>
<evidence type="ECO:0000313" key="4">
    <source>
        <dbReference type="Proteomes" id="UP000271974"/>
    </source>
</evidence>
<protein>
    <submittedName>
        <fullName evidence="3">Uncharacterized protein</fullName>
    </submittedName>
</protein>
<dbReference type="AlphaFoldDB" id="A0A433UC31"/>
<organism evidence="3 4">
    <name type="scientific">Elysia chlorotica</name>
    <name type="common">Eastern emerald elysia</name>
    <name type="synonym">Sea slug</name>
    <dbReference type="NCBI Taxonomy" id="188477"/>
    <lineage>
        <taxon>Eukaryota</taxon>
        <taxon>Metazoa</taxon>
        <taxon>Spiralia</taxon>
        <taxon>Lophotrochozoa</taxon>
        <taxon>Mollusca</taxon>
        <taxon>Gastropoda</taxon>
        <taxon>Heterobranchia</taxon>
        <taxon>Euthyneura</taxon>
        <taxon>Panpulmonata</taxon>
        <taxon>Sacoglossa</taxon>
        <taxon>Placobranchoidea</taxon>
        <taxon>Plakobranchidae</taxon>
        <taxon>Elysia</taxon>
    </lineage>
</organism>
<accession>A0A433UC31</accession>
<comment type="caution">
    <text evidence="3">The sequence shown here is derived from an EMBL/GenBank/DDBJ whole genome shotgun (WGS) entry which is preliminary data.</text>
</comment>
<feature type="compositionally biased region" description="Low complexity" evidence="1">
    <location>
        <begin position="352"/>
        <end position="371"/>
    </location>
</feature>
<feature type="transmembrane region" description="Helical" evidence="2">
    <location>
        <begin position="7"/>
        <end position="31"/>
    </location>
</feature>
<feature type="transmembrane region" description="Helical" evidence="2">
    <location>
        <begin position="160"/>
        <end position="181"/>
    </location>
</feature>
<feature type="region of interest" description="Disordered" evidence="1">
    <location>
        <begin position="348"/>
        <end position="401"/>
    </location>
</feature>
<name>A0A433UC31_ELYCH</name>
<keyword evidence="2" id="KW-0472">Membrane</keyword>
<dbReference type="Proteomes" id="UP000271974">
    <property type="component" value="Unassembled WGS sequence"/>
</dbReference>